<dbReference type="InterPro" id="IPR009057">
    <property type="entry name" value="Homeodomain-like_sf"/>
</dbReference>
<dbReference type="Pfam" id="PF00440">
    <property type="entry name" value="TetR_N"/>
    <property type="match status" value="1"/>
</dbReference>
<dbReference type="PRINTS" id="PR00455">
    <property type="entry name" value="HTHTETR"/>
</dbReference>
<reference evidence="7" key="1">
    <citation type="journal article" date="2019" name="Int. J. Syst. Evol. Microbiol.">
        <title>The Global Catalogue of Microorganisms (GCM) 10K type strain sequencing project: providing services to taxonomists for standard genome sequencing and annotation.</title>
        <authorList>
            <consortium name="The Broad Institute Genomics Platform"/>
            <consortium name="The Broad Institute Genome Sequencing Center for Infectious Disease"/>
            <person name="Wu L."/>
            <person name="Ma J."/>
        </authorList>
    </citation>
    <scope>NUCLEOTIDE SEQUENCE [LARGE SCALE GENOMIC DNA]</scope>
    <source>
        <strain evidence="7">CGMCC 1.18439</strain>
    </source>
</reference>
<evidence type="ECO:0000256" key="1">
    <source>
        <dbReference type="ARBA" id="ARBA00023015"/>
    </source>
</evidence>
<name>A0ABQ3JZL3_9DEIO</name>
<dbReference type="Proteomes" id="UP000632154">
    <property type="component" value="Unassembled WGS sequence"/>
</dbReference>
<evidence type="ECO:0000256" key="4">
    <source>
        <dbReference type="PROSITE-ProRule" id="PRU00335"/>
    </source>
</evidence>
<evidence type="ECO:0000259" key="5">
    <source>
        <dbReference type="PROSITE" id="PS50977"/>
    </source>
</evidence>
<keyword evidence="2 4" id="KW-0238">DNA-binding</keyword>
<dbReference type="InterPro" id="IPR036271">
    <property type="entry name" value="Tet_transcr_reg_TetR-rel_C_sf"/>
</dbReference>
<dbReference type="Gene3D" id="1.10.357.10">
    <property type="entry name" value="Tetracycline Repressor, domain 2"/>
    <property type="match status" value="1"/>
</dbReference>
<proteinExistence type="predicted"/>
<comment type="caution">
    <text evidence="6">The sequence shown here is derived from an EMBL/GenBank/DDBJ whole genome shotgun (WGS) entry which is preliminary data.</text>
</comment>
<evidence type="ECO:0000313" key="6">
    <source>
        <dbReference type="EMBL" id="GHF92900.1"/>
    </source>
</evidence>
<dbReference type="PROSITE" id="PS50977">
    <property type="entry name" value="HTH_TETR_2"/>
    <property type="match status" value="1"/>
</dbReference>
<gene>
    <name evidence="6" type="ORF">GCM10017783_00940</name>
</gene>
<keyword evidence="3" id="KW-0804">Transcription</keyword>
<dbReference type="PANTHER" id="PTHR30055">
    <property type="entry name" value="HTH-TYPE TRANSCRIPTIONAL REGULATOR RUTR"/>
    <property type="match status" value="1"/>
</dbReference>
<evidence type="ECO:0000313" key="7">
    <source>
        <dbReference type="Proteomes" id="UP000632154"/>
    </source>
</evidence>
<evidence type="ECO:0000256" key="2">
    <source>
        <dbReference type="ARBA" id="ARBA00023125"/>
    </source>
</evidence>
<feature type="domain" description="HTH tetR-type" evidence="5">
    <location>
        <begin position="11"/>
        <end position="71"/>
    </location>
</feature>
<dbReference type="InterPro" id="IPR050109">
    <property type="entry name" value="HTH-type_TetR-like_transc_reg"/>
</dbReference>
<feature type="DNA-binding region" description="H-T-H motif" evidence="4">
    <location>
        <begin position="34"/>
        <end position="53"/>
    </location>
</feature>
<evidence type="ECO:0000256" key="3">
    <source>
        <dbReference type="ARBA" id="ARBA00023163"/>
    </source>
</evidence>
<dbReference type="PANTHER" id="PTHR30055:SF234">
    <property type="entry name" value="HTH-TYPE TRANSCRIPTIONAL REGULATOR BETI"/>
    <property type="match status" value="1"/>
</dbReference>
<accession>A0ABQ3JZL3</accession>
<dbReference type="InterPro" id="IPR001647">
    <property type="entry name" value="HTH_TetR"/>
</dbReference>
<keyword evidence="7" id="KW-1185">Reference proteome</keyword>
<dbReference type="SUPFAM" id="SSF48498">
    <property type="entry name" value="Tetracyclin repressor-like, C-terminal domain"/>
    <property type="match status" value="1"/>
</dbReference>
<dbReference type="RefSeq" id="WP_189641697.1">
    <property type="nucleotide sequence ID" value="NZ_BNAL01000001.1"/>
</dbReference>
<dbReference type="SUPFAM" id="SSF46689">
    <property type="entry name" value="Homeodomain-like"/>
    <property type="match status" value="1"/>
</dbReference>
<protein>
    <submittedName>
        <fullName evidence="6">TetR family transcriptional regulator</fullName>
    </submittedName>
</protein>
<keyword evidence="1" id="KW-0805">Transcription regulation</keyword>
<sequence length="240" mass="26452">MTKVDRQEQETQRRRRIARAAFELFARSGLDAISAADIAQAAYVSRTNLYRYYPSKLHMLLAHFEETVEETRQAALRRLAEGKSPQAIWQGMTARMADLGVRYHHLVGAVASAALGGAGRQSAEAAAGQNASAALSSRAADVAAFVSPHTSLSELVMPVLLSMQQRGELREGMDLRVLSDLLVDSCLLALLQGQHLTPEEVQRDWQDRLELLLHGALREGQQLVWELPARRAEEGQGAED</sequence>
<organism evidence="6 7">
    <name type="scientific">Deinococcus piscis</name>
    <dbReference type="NCBI Taxonomy" id="394230"/>
    <lineage>
        <taxon>Bacteria</taxon>
        <taxon>Thermotogati</taxon>
        <taxon>Deinococcota</taxon>
        <taxon>Deinococci</taxon>
        <taxon>Deinococcales</taxon>
        <taxon>Deinococcaceae</taxon>
        <taxon>Deinococcus</taxon>
    </lineage>
</organism>
<dbReference type="EMBL" id="BNAL01000001">
    <property type="protein sequence ID" value="GHF92900.1"/>
    <property type="molecule type" value="Genomic_DNA"/>
</dbReference>